<dbReference type="EMBL" id="LT882676">
    <property type="protein sequence ID" value="SMY18783.1"/>
    <property type="molecule type" value="Genomic_DNA"/>
</dbReference>
<protein>
    <submittedName>
        <fullName evidence="1">Uncharacterized protein</fullName>
    </submittedName>
</protein>
<dbReference type="Proteomes" id="UP000215453">
    <property type="component" value="Chromosome 1"/>
</dbReference>
<name>A0A1Y6L2V2_ZYMTR</name>
<sequence length="82" mass="9478">MEENQVTPYIVRNLVSIVLFPSTPPLSYSPRKYLYLDVDLLRFPRCFLHTYSMCLFASISSFRPTNHHSFTAVASIFRTMAA</sequence>
<organism evidence="1 2">
    <name type="scientific">Zymoseptoria tritici ST99CH_1A5</name>
    <dbReference type="NCBI Taxonomy" id="1276529"/>
    <lineage>
        <taxon>Eukaryota</taxon>
        <taxon>Fungi</taxon>
        <taxon>Dikarya</taxon>
        <taxon>Ascomycota</taxon>
        <taxon>Pezizomycotina</taxon>
        <taxon>Dothideomycetes</taxon>
        <taxon>Dothideomycetidae</taxon>
        <taxon>Mycosphaerellales</taxon>
        <taxon>Mycosphaerellaceae</taxon>
        <taxon>Zymoseptoria</taxon>
    </lineage>
</organism>
<dbReference type="AlphaFoldDB" id="A0A1Y6L2V2"/>
<proteinExistence type="predicted"/>
<evidence type="ECO:0000313" key="2">
    <source>
        <dbReference type="Proteomes" id="UP000215453"/>
    </source>
</evidence>
<evidence type="ECO:0000313" key="1">
    <source>
        <dbReference type="EMBL" id="SMY18783.1"/>
    </source>
</evidence>
<accession>A0A1Y6L2V2</accession>
<gene>
    <name evidence="1" type="ORF">ZT1A5_G218</name>
</gene>
<reference evidence="1 2" key="1">
    <citation type="submission" date="2016-10" db="EMBL/GenBank/DDBJ databases">
        <authorList>
            <person name="Varghese N."/>
        </authorList>
    </citation>
    <scope>NUCLEOTIDE SEQUENCE [LARGE SCALE GENOMIC DNA]</scope>
</reference>